<evidence type="ECO:0000313" key="1">
    <source>
        <dbReference type="EMBL" id="PIR06671.1"/>
    </source>
</evidence>
<evidence type="ECO:0000313" key="2">
    <source>
        <dbReference type="Proteomes" id="UP000230564"/>
    </source>
</evidence>
<organism evidence="1 2">
    <name type="scientific">Candidatus Komeilibacteria bacterium CG11_big_fil_rev_8_21_14_0_20_36_20</name>
    <dbReference type="NCBI Taxonomy" id="1974477"/>
    <lineage>
        <taxon>Bacteria</taxon>
        <taxon>Candidatus Komeiliibacteriota</taxon>
    </lineage>
</organism>
<reference evidence="1 2" key="1">
    <citation type="submission" date="2017-09" db="EMBL/GenBank/DDBJ databases">
        <title>Depth-based differentiation of microbial function through sediment-hosted aquifers and enrichment of novel symbionts in the deep terrestrial subsurface.</title>
        <authorList>
            <person name="Probst A.J."/>
            <person name="Ladd B."/>
            <person name="Jarett J.K."/>
            <person name="Geller-Mcgrath D.E."/>
            <person name="Sieber C.M."/>
            <person name="Emerson J.B."/>
            <person name="Anantharaman K."/>
            <person name="Thomas B.C."/>
            <person name="Malmstrom R."/>
            <person name="Stieglmeier M."/>
            <person name="Klingl A."/>
            <person name="Woyke T."/>
            <person name="Ryan C.M."/>
            <person name="Banfield J.F."/>
        </authorList>
    </citation>
    <scope>NUCLEOTIDE SEQUENCE [LARGE SCALE GENOMIC DNA]</scope>
    <source>
        <strain evidence="1">CG11_big_fil_rev_8_21_14_0_20_36_20</strain>
    </source>
</reference>
<dbReference type="GO" id="GO:0003676">
    <property type="term" value="F:nucleic acid binding"/>
    <property type="evidence" value="ECO:0007669"/>
    <property type="project" value="InterPro"/>
</dbReference>
<proteinExistence type="predicted"/>
<dbReference type="SUPFAM" id="SSF52980">
    <property type="entry name" value="Restriction endonuclease-like"/>
    <property type="match status" value="1"/>
</dbReference>
<dbReference type="Gene3D" id="3.40.1350.10">
    <property type="match status" value="1"/>
</dbReference>
<gene>
    <name evidence="1" type="ORF">COV55_02860</name>
</gene>
<protein>
    <recommendedName>
        <fullName evidence="3">VRR-NUC domain-containing protein</fullName>
    </recommendedName>
</protein>
<dbReference type="InterPro" id="IPR011856">
    <property type="entry name" value="tRNA_endonuc-like_dom_sf"/>
</dbReference>
<name>A0A2H0NCQ0_9BACT</name>
<dbReference type="Proteomes" id="UP000230564">
    <property type="component" value="Unassembled WGS sequence"/>
</dbReference>
<dbReference type="AlphaFoldDB" id="A0A2H0NCQ0"/>
<dbReference type="EMBL" id="PCWQ01000011">
    <property type="protein sequence ID" value="PIR06671.1"/>
    <property type="molecule type" value="Genomic_DNA"/>
</dbReference>
<comment type="caution">
    <text evidence="1">The sequence shown here is derived from an EMBL/GenBank/DDBJ whole genome shotgun (WGS) entry which is preliminary data.</text>
</comment>
<dbReference type="InterPro" id="IPR011335">
    <property type="entry name" value="Restrct_endonuc-II-like"/>
</dbReference>
<sequence length="103" mass="11941">MANPLQPKCVKILEEEFNAYVINIIAASKAGNMDLVACIYGEFYGFEIKWKNDQPSELQKEKINLCIDAGGKAYFIRSTEQLRNIINNREKPIKYDFKMKFNL</sequence>
<evidence type="ECO:0008006" key="3">
    <source>
        <dbReference type="Google" id="ProtNLM"/>
    </source>
</evidence>
<accession>A0A2H0NCQ0</accession>